<protein>
    <submittedName>
        <fullName evidence="1">Uncharacterized protein</fullName>
    </submittedName>
</protein>
<dbReference type="RefSeq" id="WP_002956684.1">
    <property type="nucleotide sequence ID" value="NC_020555.1"/>
</dbReference>
<gene>
    <name evidence="1" type="ORF">HCBAA847_1030</name>
    <name evidence="2" type="ORF">HCCG_01360</name>
</gene>
<accession>A0AAI8MMF9</accession>
<organism evidence="1 4">
    <name type="scientific">Helicobacter cinaedi CCUG 18818 = ATCC BAA-847</name>
    <dbReference type="NCBI Taxonomy" id="537971"/>
    <lineage>
        <taxon>Bacteria</taxon>
        <taxon>Pseudomonadati</taxon>
        <taxon>Campylobacterota</taxon>
        <taxon>Epsilonproteobacteria</taxon>
        <taxon>Campylobacterales</taxon>
        <taxon>Helicobacteraceae</taxon>
        <taxon>Helicobacter</taxon>
    </lineage>
</organism>
<evidence type="ECO:0000313" key="1">
    <source>
        <dbReference type="EMBL" id="BAM32268.1"/>
    </source>
</evidence>
<proteinExistence type="predicted"/>
<dbReference type="KEGG" id="hcb:HCBAA847_1030"/>
<reference evidence="1 4" key="2">
    <citation type="journal article" date="2012" name="J. Bacteriol.">
        <title>Complete Genome Sequence of Helicobacter cinaedi Type Strain ATCC BAA-847.</title>
        <authorList>
            <person name="Miyoshi-Akiyama T."/>
            <person name="Takeshita N."/>
            <person name="Ohmagari N."/>
            <person name="Kirikae T."/>
        </authorList>
    </citation>
    <scope>NUCLEOTIDE SEQUENCE [LARGE SCALE GENOMIC DNA]</scope>
    <source>
        <strain evidence="1 4">ATCC BAA-847</strain>
    </source>
</reference>
<dbReference type="Proteomes" id="UP000006036">
    <property type="component" value="Chromosome 1"/>
</dbReference>
<keyword evidence="3" id="KW-1185">Reference proteome</keyword>
<dbReference type="AlphaFoldDB" id="A0AAI8MMF9"/>
<reference evidence="2" key="1">
    <citation type="submission" date="2008-08" db="EMBL/GenBank/DDBJ databases">
        <title>Annotation of Helicobacter cinaedi strain CCUG 18818.</title>
        <authorList>
            <consortium name="The Broad Institute Genome Sequencing Platform"/>
            <person name="Fox J.G."/>
            <person name="Shen Z."/>
            <person name="Charoenlap N."/>
            <person name="Schauer D.B."/>
            <person name="Ward D."/>
            <person name="Mehta T."/>
            <person name="Young S."/>
            <person name="Jaffe D."/>
            <person name="Gnerre S."/>
            <person name="Berlin A."/>
            <person name="Heiman D."/>
            <person name="Hepburn T."/>
            <person name="Shea T."/>
            <person name="Sykes S."/>
            <person name="Alvarado L."/>
            <person name="Kodira C."/>
            <person name="Borodovsky M."/>
            <person name="Lander E."/>
            <person name="Galagan J."/>
            <person name="Nusbaum C."/>
            <person name="Birren B."/>
        </authorList>
    </citation>
    <scope>NUCLEOTIDE SEQUENCE</scope>
    <source>
        <strain evidence="2">CCUG 18818</strain>
    </source>
</reference>
<sequence>MTITIENANKEFLKAVREMAKIANLKVKATRTEADLSKADTQNLKEIHTQYKHGELEIISFEELDKQAQAHLKSLRAKYAN</sequence>
<dbReference type="EMBL" id="AP012492">
    <property type="protein sequence ID" value="BAM32268.1"/>
    <property type="molecule type" value="Genomic_DNA"/>
</dbReference>
<reference evidence="1" key="3">
    <citation type="submission" date="2012-07" db="EMBL/GenBank/DDBJ databases">
        <authorList>
            <person name="Akiyama T."/>
            <person name="Takeshita N."/>
            <person name="Ohmagari N."/>
            <person name="Kirikae T."/>
        </authorList>
    </citation>
    <scope>NUCLEOTIDE SEQUENCE</scope>
    <source>
        <strain evidence="1">ATCC BAA-847</strain>
    </source>
</reference>
<evidence type="ECO:0000313" key="3">
    <source>
        <dbReference type="Proteomes" id="UP000005755"/>
    </source>
</evidence>
<name>A0AAI8MMF9_9HELI</name>
<reference evidence="3" key="4">
    <citation type="journal article" date="2014" name="Genome Announc.">
        <title>Draft genome sequences of six enterohepatic helicobacter species isolated from humans and one from rhesus macaques.</title>
        <authorList>
            <person name="Shen Z."/>
            <person name="Sheh A."/>
            <person name="Young S.K."/>
            <person name="Abouelliel A."/>
            <person name="Ward D.V."/>
            <person name="Earl A.M."/>
            <person name="Fox J.G."/>
        </authorList>
    </citation>
    <scope>NUCLEOTIDE SEQUENCE [LARGE SCALE GENOMIC DNA]</scope>
    <source>
        <strain evidence="3">CCUG 18818</strain>
    </source>
</reference>
<dbReference type="EMBL" id="DS990392">
    <property type="protein sequence ID" value="EFR46813.1"/>
    <property type="molecule type" value="Genomic_DNA"/>
</dbReference>
<evidence type="ECO:0000313" key="2">
    <source>
        <dbReference type="EMBL" id="EFR46813.1"/>
    </source>
</evidence>
<evidence type="ECO:0000313" key="4">
    <source>
        <dbReference type="Proteomes" id="UP000006036"/>
    </source>
</evidence>
<dbReference type="Proteomes" id="UP000005755">
    <property type="component" value="Unassembled WGS sequence"/>
</dbReference>